<reference evidence="1 2" key="1">
    <citation type="submission" date="2021-01" db="EMBL/GenBank/DDBJ databases">
        <title>Chromosome-level genome assembly of a human fungal pathogen reveals clustering of transcriptionally co-regulated genes.</title>
        <authorList>
            <person name="Voorhies M."/>
            <person name="Cohen S."/>
            <person name="Shea T.P."/>
            <person name="Petrus S."/>
            <person name="Munoz J.F."/>
            <person name="Poplawski S."/>
            <person name="Goldman W.E."/>
            <person name="Michael T."/>
            <person name="Cuomo C.A."/>
            <person name="Sil A."/>
            <person name="Beyhan S."/>
        </authorList>
    </citation>
    <scope>NUCLEOTIDE SEQUENCE [LARGE SCALE GENOMIC DNA]</scope>
    <source>
        <strain evidence="1 2">G184AR</strain>
    </source>
</reference>
<dbReference type="EMBL" id="JAEVHI010000001">
    <property type="protein sequence ID" value="KAG5303364.1"/>
    <property type="molecule type" value="Genomic_DNA"/>
</dbReference>
<dbReference type="Proteomes" id="UP000670092">
    <property type="component" value="Unassembled WGS sequence"/>
</dbReference>
<protein>
    <submittedName>
        <fullName evidence="1">Uncharacterized protein</fullName>
    </submittedName>
</protein>
<proteinExistence type="predicted"/>
<organism evidence="1 2">
    <name type="scientific">Ajellomyces capsulatus</name>
    <name type="common">Darling's disease fungus</name>
    <name type="synonym">Histoplasma capsulatum</name>
    <dbReference type="NCBI Taxonomy" id="5037"/>
    <lineage>
        <taxon>Eukaryota</taxon>
        <taxon>Fungi</taxon>
        <taxon>Dikarya</taxon>
        <taxon>Ascomycota</taxon>
        <taxon>Pezizomycotina</taxon>
        <taxon>Eurotiomycetes</taxon>
        <taxon>Eurotiomycetidae</taxon>
        <taxon>Onygenales</taxon>
        <taxon>Ajellomycetaceae</taxon>
        <taxon>Histoplasma</taxon>
    </lineage>
</organism>
<evidence type="ECO:0000313" key="2">
    <source>
        <dbReference type="Proteomes" id="UP000670092"/>
    </source>
</evidence>
<dbReference type="AlphaFoldDB" id="A0A8H8D717"/>
<evidence type="ECO:0000313" key="1">
    <source>
        <dbReference type="EMBL" id="KAG5303364.1"/>
    </source>
</evidence>
<sequence length="63" mass="7111">MLPEAQGVDAGEVIHLTPPVTQLGQLGLARIQTLSCKSFFWLHIETKNYNCNIENRFPKEPLC</sequence>
<accession>A0A8H8D717</accession>
<name>A0A8H8D717_AJECA</name>
<gene>
    <name evidence="1" type="ORF">I7I52_01347</name>
</gene>
<dbReference type="VEuPathDB" id="FungiDB:I7I52_01347"/>
<comment type="caution">
    <text evidence="1">The sequence shown here is derived from an EMBL/GenBank/DDBJ whole genome shotgun (WGS) entry which is preliminary data.</text>
</comment>